<evidence type="ECO:0000313" key="1">
    <source>
        <dbReference type="EMBL" id="QMV16773.1"/>
    </source>
</evidence>
<dbReference type="EMBL" id="CP046269">
    <property type="protein sequence ID" value="QMV16773.1"/>
    <property type="molecule type" value="Genomic_DNA"/>
</dbReference>
<name>A0ABX6R5B4_9VIBR</name>
<protein>
    <recommendedName>
        <fullName evidence="3">CdiI immunity protein domain-containing protein</fullName>
    </recommendedName>
</protein>
<proteinExistence type="predicted"/>
<evidence type="ECO:0000313" key="2">
    <source>
        <dbReference type="Proteomes" id="UP000515264"/>
    </source>
</evidence>
<gene>
    <name evidence="1" type="ORF">Vspart_04181</name>
</gene>
<dbReference type="Proteomes" id="UP000515264">
    <property type="component" value="Chromosome 2"/>
</dbReference>
<organism evidence="1 2">
    <name type="scientific">Vibrio spartinae</name>
    <dbReference type="NCBI Taxonomy" id="1918945"/>
    <lineage>
        <taxon>Bacteria</taxon>
        <taxon>Pseudomonadati</taxon>
        <taxon>Pseudomonadota</taxon>
        <taxon>Gammaproteobacteria</taxon>
        <taxon>Vibrionales</taxon>
        <taxon>Vibrionaceae</taxon>
        <taxon>Vibrio</taxon>
    </lineage>
</organism>
<evidence type="ECO:0008006" key="3">
    <source>
        <dbReference type="Google" id="ProtNLM"/>
    </source>
</evidence>
<sequence length="120" mass="14626">MDHFELRLEKLYRSKYFDEASYINIDDFLHSHPSYVDFFVQKLESEPENMEVLYLIIIQIVPLDCCIKHALECEDWTYEDFVECKFSWYKDRESFSPMTREAYEQWLAKQMIKEGRASLQ</sequence>
<dbReference type="RefSeq" id="WP_182288764.1">
    <property type="nucleotide sequence ID" value="NZ_CP046269.1"/>
</dbReference>
<reference evidence="1 2" key="1">
    <citation type="journal article" date="2020" name="J. Nat. Prod.">
        <title>Genomics-Metabolomics Profiling Disclosed Marine Vibrio spartinae 3.6 as a Producer of a New Branched Side Chain Prodigiosin.</title>
        <authorList>
            <person name="Vitale G.A."/>
            <person name="Sciarretta M."/>
            <person name="Palma Esposito F."/>
            <person name="January G.G."/>
            <person name="Giaccio M."/>
            <person name="Bunk B."/>
            <person name="Sproer C."/>
            <person name="Bajerski F."/>
            <person name="Power D."/>
            <person name="Festa C."/>
            <person name="Monti M.C."/>
            <person name="D'Auria M.V."/>
            <person name="de Pascale D."/>
        </authorList>
    </citation>
    <scope>NUCLEOTIDE SEQUENCE [LARGE SCALE GENOMIC DNA]</scope>
    <source>
        <strain evidence="1 2">3.6</strain>
    </source>
</reference>
<accession>A0ABX6R5B4</accession>
<keyword evidence="2" id="KW-1185">Reference proteome</keyword>